<comment type="caution">
    <text evidence="1">The sequence shown here is derived from an EMBL/GenBank/DDBJ whole genome shotgun (WGS) entry which is preliminary data.</text>
</comment>
<proteinExistence type="predicted"/>
<dbReference type="EMBL" id="JAIQCV010000001">
    <property type="protein sequence ID" value="KAH1129662.1"/>
    <property type="molecule type" value="Genomic_DNA"/>
</dbReference>
<reference evidence="1 2" key="1">
    <citation type="journal article" date="2021" name="Plant Biotechnol. J.">
        <title>Multi-omics assisted identification of the key and species-specific regulatory components of drought-tolerant mechanisms in Gossypium stocksii.</title>
        <authorList>
            <person name="Yu D."/>
            <person name="Ke L."/>
            <person name="Zhang D."/>
            <person name="Wu Y."/>
            <person name="Sun Y."/>
            <person name="Mei J."/>
            <person name="Sun J."/>
            <person name="Sun Y."/>
        </authorList>
    </citation>
    <scope>NUCLEOTIDE SEQUENCE [LARGE SCALE GENOMIC DNA]</scope>
    <source>
        <strain evidence="2">cv. E1</strain>
        <tissue evidence="1">Leaf</tissue>
    </source>
</reference>
<dbReference type="OrthoDB" id="10397070at2759"/>
<protein>
    <submittedName>
        <fullName evidence="1">Uncharacterized protein</fullName>
    </submittedName>
</protein>
<sequence>MIGSLTCHDDKHIFVIQLQMAKDRILQCHIHNLPDPPSQLIELYLKEAGFRHVTLLGRGCKLDPKL</sequence>
<organism evidence="1 2">
    <name type="scientific">Gossypium stocksii</name>
    <dbReference type="NCBI Taxonomy" id="47602"/>
    <lineage>
        <taxon>Eukaryota</taxon>
        <taxon>Viridiplantae</taxon>
        <taxon>Streptophyta</taxon>
        <taxon>Embryophyta</taxon>
        <taxon>Tracheophyta</taxon>
        <taxon>Spermatophyta</taxon>
        <taxon>Magnoliopsida</taxon>
        <taxon>eudicotyledons</taxon>
        <taxon>Gunneridae</taxon>
        <taxon>Pentapetalae</taxon>
        <taxon>rosids</taxon>
        <taxon>malvids</taxon>
        <taxon>Malvales</taxon>
        <taxon>Malvaceae</taxon>
        <taxon>Malvoideae</taxon>
        <taxon>Gossypium</taxon>
    </lineage>
</organism>
<evidence type="ECO:0000313" key="2">
    <source>
        <dbReference type="Proteomes" id="UP000828251"/>
    </source>
</evidence>
<keyword evidence="2" id="KW-1185">Reference proteome</keyword>
<evidence type="ECO:0000313" key="1">
    <source>
        <dbReference type="EMBL" id="KAH1129662.1"/>
    </source>
</evidence>
<dbReference type="Proteomes" id="UP000828251">
    <property type="component" value="Unassembled WGS sequence"/>
</dbReference>
<accession>A0A9D4AKP0</accession>
<gene>
    <name evidence="1" type="ORF">J1N35_001040</name>
</gene>
<feature type="non-terminal residue" evidence="1">
    <location>
        <position position="66"/>
    </location>
</feature>
<name>A0A9D4AKP0_9ROSI</name>
<dbReference type="AlphaFoldDB" id="A0A9D4AKP0"/>